<evidence type="ECO:0000313" key="1">
    <source>
        <dbReference type="EMBL" id="PYY25252.1"/>
    </source>
</evidence>
<comment type="caution">
    <text evidence="1">The sequence shown here is derived from an EMBL/GenBank/DDBJ whole genome shotgun (WGS) entry which is preliminary data.</text>
</comment>
<sequence length="860" mass="95061">MKYAVAKKITGMLLIGSLLLSGCQVSLSPQAREAAAAVDQADLPSLPPGEQLKSSFSDPRLQDMIGIARNEALQLFIDEKTAEIAVLDRESGQIWRSNPADREQDGIAAGINKDLLSSQARLSFFNNQGQSSTVNSYTDSIGHKQVSYEAMPSGVRVHYQFGSTERSIEDLPVKISKERFEQKLLAQLDKAGERALKIGYTEDKEEGVYVRIDKALQGLQLSRALKAFDTAGYTEEDLAQDHAEHGIDQERSGPRLFMMTLEYELDGENLLVRVPASGIHFPEEYPINTISVLEYFGAGGMNEEGSIFVPDGSGALIHFNNGKLQYPGYQQDVYGPDLTMKLREAGSAEAKARLPVFGLIRKEGAFLGIIEEGDAVAVVNADISGKLNSYNNVYPSFYVMNKSDVTLQASDMVRTLPKFQKKPTASDFVVRYAFVGGEKASYSGLAELYRNYLLQTGGLPEQQAGIEQAGIPFYLKLFGGMTTRQHMLGIPYDSTEALTTFEEAKQILSTLTEKNVSNIQVRYAGWFNDGLHHRLPDSISVDGTIGGKKGMREFSDYAREAGIGFYPDIALLNVQSKKGFKPNKEASRTLTQEPAVVYPMNQALQRRDRERSPSYVLSPNKLDQVTTDMLDEMKSISKAEQAQSLSLQDLAEQLNSDMNPKKQLDRTEALGVVTKALEQIKQQAGSVVAEGGNGYALPYITGLTDAPMSSSQFKLEDEEIPFFQLVVHGNISYTGSPYNLSTYTNPRQYVLKLIEYGASPYFAWFNAPNHVVKQTDYDDLYAANYEQWVDLAAEMYNEVKQTNLPFAGRSMKSHEALAEGVYRTTYDGGGFVIVNYNDFPVEVEGQSVEAQGYVTGGEQL</sequence>
<protein>
    <recommendedName>
        <fullName evidence="3">Lipoprotein</fullName>
    </recommendedName>
</protein>
<dbReference type="AlphaFoldDB" id="A0A2W0C577"/>
<evidence type="ECO:0008006" key="3">
    <source>
        <dbReference type="Google" id="ProtNLM"/>
    </source>
</evidence>
<organism evidence="1 2">
    <name type="scientific">Paenibacillus illinoisensis</name>
    <dbReference type="NCBI Taxonomy" id="59845"/>
    <lineage>
        <taxon>Bacteria</taxon>
        <taxon>Bacillati</taxon>
        <taxon>Bacillota</taxon>
        <taxon>Bacilli</taxon>
        <taxon>Bacillales</taxon>
        <taxon>Paenibacillaceae</taxon>
        <taxon>Paenibacillus</taxon>
    </lineage>
</organism>
<dbReference type="EMBL" id="PRLG01000039">
    <property type="protein sequence ID" value="PYY25252.1"/>
    <property type="molecule type" value="Genomic_DNA"/>
</dbReference>
<dbReference type="OrthoDB" id="9793135at2"/>
<proteinExistence type="predicted"/>
<dbReference type="PROSITE" id="PS51257">
    <property type="entry name" value="PROKAR_LIPOPROTEIN"/>
    <property type="match status" value="1"/>
</dbReference>
<dbReference type="RefSeq" id="WP_110823079.1">
    <property type="nucleotide sequence ID" value="NZ_PRLG01000039.1"/>
</dbReference>
<dbReference type="Pfam" id="PF18952">
    <property type="entry name" value="DUF5696"/>
    <property type="match status" value="1"/>
</dbReference>
<dbReference type="InterPro" id="IPR043751">
    <property type="entry name" value="DUF5696"/>
</dbReference>
<dbReference type="Proteomes" id="UP000247459">
    <property type="component" value="Unassembled WGS sequence"/>
</dbReference>
<accession>A0A2W0C577</accession>
<gene>
    <name evidence="1" type="ORF">PIL02S_06846</name>
</gene>
<name>A0A2W0C577_9BACL</name>
<evidence type="ECO:0000313" key="2">
    <source>
        <dbReference type="Proteomes" id="UP000247459"/>
    </source>
</evidence>
<reference evidence="1 2" key="1">
    <citation type="submission" date="2018-01" db="EMBL/GenBank/DDBJ databases">
        <title>Genome sequence of the PGP bacterium Paenibacillus illinoisensis E3.</title>
        <authorList>
            <person name="Rolli E."/>
            <person name="Marasco R."/>
            <person name="Bessem C."/>
            <person name="Michoud G."/>
            <person name="Gaiarsa S."/>
            <person name="Borin S."/>
            <person name="Daffonchio D."/>
        </authorList>
    </citation>
    <scope>NUCLEOTIDE SEQUENCE [LARGE SCALE GENOMIC DNA]</scope>
    <source>
        <strain evidence="1 2">E3</strain>
    </source>
</reference>